<proteinExistence type="inferred from homology"/>
<dbReference type="SMR" id="A0A078J357"/>
<dbReference type="GO" id="GO:0031640">
    <property type="term" value="P:killing of cells of another organism"/>
    <property type="evidence" value="ECO:0007669"/>
    <property type="project" value="UniProtKB-KW"/>
</dbReference>
<reference evidence="7 8" key="1">
    <citation type="journal article" date="2014" name="Science">
        <title>Plant genetics. Early allopolyploid evolution in the post-Neolithic Brassica napus oilseed genome.</title>
        <authorList>
            <person name="Chalhoub B."/>
            <person name="Denoeud F."/>
            <person name="Liu S."/>
            <person name="Parkin I.A."/>
            <person name="Tang H."/>
            <person name="Wang X."/>
            <person name="Chiquet J."/>
            <person name="Belcram H."/>
            <person name="Tong C."/>
            <person name="Samans B."/>
            <person name="Correa M."/>
            <person name="Da Silva C."/>
            <person name="Just J."/>
            <person name="Falentin C."/>
            <person name="Koh C.S."/>
            <person name="Le Clainche I."/>
            <person name="Bernard M."/>
            <person name="Bento P."/>
            <person name="Noel B."/>
            <person name="Labadie K."/>
            <person name="Alberti A."/>
            <person name="Charles M."/>
            <person name="Arnaud D."/>
            <person name="Guo H."/>
            <person name="Daviaud C."/>
            <person name="Alamery S."/>
            <person name="Jabbari K."/>
            <person name="Zhao M."/>
            <person name="Edger P.P."/>
            <person name="Chelaifa H."/>
            <person name="Tack D."/>
            <person name="Lassalle G."/>
            <person name="Mestiri I."/>
            <person name="Schnel N."/>
            <person name="Le Paslier M.C."/>
            <person name="Fan G."/>
            <person name="Renault V."/>
            <person name="Bayer P.E."/>
            <person name="Golicz A.A."/>
            <person name="Manoli S."/>
            <person name="Lee T.H."/>
            <person name="Thi V.H."/>
            <person name="Chalabi S."/>
            <person name="Hu Q."/>
            <person name="Fan C."/>
            <person name="Tollenaere R."/>
            <person name="Lu Y."/>
            <person name="Battail C."/>
            <person name="Shen J."/>
            <person name="Sidebottom C.H."/>
            <person name="Wang X."/>
            <person name="Canaguier A."/>
            <person name="Chauveau A."/>
            <person name="Berard A."/>
            <person name="Deniot G."/>
            <person name="Guan M."/>
            <person name="Liu Z."/>
            <person name="Sun F."/>
            <person name="Lim Y.P."/>
            <person name="Lyons E."/>
            <person name="Town C.D."/>
            <person name="Bancroft I."/>
            <person name="Wang X."/>
            <person name="Meng J."/>
            <person name="Ma J."/>
            <person name="Pires J.C."/>
            <person name="King G.J."/>
            <person name="Brunel D."/>
            <person name="Delourme R."/>
            <person name="Renard M."/>
            <person name="Aury J.M."/>
            <person name="Adams K.L."/>
            <person name="Batley J."/>
            <person name="Snowdon R.J."/>
            <person name="Tost J."/>
            <person name="Edwards D."/>
            <person name="Zhou Y."/>
            <person name="Hua W."/>
            <person name="Sharpe A.G."/>
            <person name="Paterson A.H."/>
            <person name="Guan C."/>
            <person name="Wincker P."/>
        </authorList>
    </citation>
    <scope>NUCLEOTIDE SEQUENCE [LARGE SCALE GENOMIC DNA]</scope>
    <source>
        <strain evidence="8">cv. Darmor-bzh</strain>
    </source>
</reference>
<dbReference type="EMBL" id="LK033510">
    <property type="protein sequence ID" value="CDY56669.1"/>
    <property type="molecule type" value="Genomic_DNA"/>
</dbReference>
<sequence>MSKQFVSYFMVLMVLFSVLLVVPKTEAQKRCNKELMPGKECLLAKCRQVCFNTLKGFGTCIEKPPGSDSYTCYCFYNCQAP</sequence>
<evidence type="ECO:0000256" key="5">
    <source>
        <dbReference type="ARBA" id="ARBA00023157"/>
    </source>
</evidence>
<dbReference type="PaxDb" id="3708-A0A078J357"/>
<evidence type="ECO:0000313" key="8">
    <source>
        <dbReference type="Proteomes" id="UP000028999"/>
    </source>
</evidence>
<evidence type="ECO:0000256" key="4">
    <source>
        <dbReference type="ARBA" id="ARBA00022821"/>
    </source>
</evidence>
<protein>
    <submittedName>
        <fullName evidence="7">BnaCnng30880D protein</fullName>
    </submittedName>
</protein>
<keyword evidence="8" id="KW-1185">Reference proteome</keyword>
<evidence type="ECO:0000256" key="2">
    <source>
        <dbReference type="ARBA" id="ARBA00022529"/>
    </source>
</evidence>
<organism evidence="7 8">
    <name type="scientific">Brassica napus</name>
    <name type="common">Rape</name>
    <dbReference type="NCBI Taxonomy" id="3708"/>
    <lineage>
        <taxon>Eukaryota</taxon>
        <taxon>Viridiplantae</taxon>
        <taxon>Streptophyta</taxon>
        <taxon>Embryophyta</taxon>
        <taxon>Tracheophyta</taxon>
        <taxon>Spermatophyta</taxon>
        <taxon>Magnoliopsida</taxon>
        <taxon>eudicotyledons</taxon>
        <taxon>Gunneridae</taxon>
        <taxon>Pentapetalae</taxon>
        <taxon>rosids</taxon>
        <taxon>malvids</taxon>
        <taxon>Brassicales</taxon>
        <taxon>Brassicaceae</taxon>
        <taxon>Brassiceae</taxon>
        <taxon>Brassica</taxon>
    </lineage>
</organism>
<keyword evidence="4" id="KW-0611">Plant defense</keyword>
<keyword evidence="6" id="KW-0732">Signal</keyword>
<dbReference type="PANTHER" id="PTHR33830">
    <property type="entry name" value="DEFENSIN-LIKE PROTEIN 184-RELATED"/>
    <property type="match status" value="1"/>
</dbReference>
<evidence type="ECO:0000256" key="6">
    <source>
        <dbReference type="SAM" id="SignalP"/>
    </source>
</evidence>
<dbReference type="OMA" id="CRQELEP"/>
<dbReference type="AlphaFoldDB" id="A0A078J357"/>
<dbReference type="Pfam" id="PF07333">
    <property type="entry name" value="SLR1-BP"/>
    <property type="match status" value="1"/>
</dbReference>
<feature type="signal peptide" evidence="6">
    <location>
        <begin position="1"/>
        <end position="27"/>
    </location>
</feature>
<evidence type="ECO:0000256" key="3">
    <source>
        <dbReference type="ARBA" id="ARBA00022577"/>
    </source>
</evidence>
<dbReference type="OrthoDB" id="1023593at2759"/>
<name>A0A078J357_BRANA</name>
<dbReference type="Proteomes" id="UP000028999">
    <property type="component" value="Unassembled WGS sequence"/>
</dbReference>
<keyword evidence="3" id="KW-0295">Fungicide</keyword>
<dbReference type="InterPro" id="IPR010851">
    <property type="entry name" value="DEFL"/>
</dbReference>
<dbReference type="Gramene" id="CDY56669">
    <property type="protein sequence ID" value="CDY56669"/>
    <property type="gene ID" value="GSBRNA2T00019900001"/>
</dbReference>
<dbReference type="GO" id="GO:0050832">
    <property type="term" value="P:defense response to fungus"/>
    <property type="evidence" value="ECO:0007669"/>
    <property type="project" value="UniProtKB-KW"/>
</dbReference>
<gene>
    <name evidence="7" type="primary">BnaCnng30880D</name>
    <name evidence="7" type="ORF">GSBRNA2T00019900001</name>
</gene>
<accession>A0A078J357</accession>
<keyword evidence="2" id="KW-0929">Antimicrobial</keyword>
<evidence type="ECO:0000256" key="1">
    <source>
        <dbReference type="ARBA" id="ARBA00006722"/>
    </source>
</evidence>
<feature type="chain" id="PRO_5044540160" evidence="6">
    <location>
        <begin position="28"/>
        <end position="81"/>
    </location>
</feature>
<keyword evidence="5" id="KW-1015">Disulfide bond</keyword>
<dbReference type="PANTHER" id="PTHR33830:SF21">
    <property type="entry name" value="DEFENSIN-LIKE PROTEIN 165-RELATED"/>
    <property type="match status" value="1"/>
</dbReference>
<comment type="similarity">
    <text evidence="1">Belongs to the DEFL family.</text>
</comment>
<evidence type="ECO:0000313" key="7">
    <source>
        <dbReference type="EMBL" id="CDY56669.1"/>
    </source>
</evidence>